<evidence type="ECO:0008006" key="4">
    <source>
        <dbReference type="Google" id="ProtNLM"/>
    </source>
</evidence>
<keyword evidence="3" id="KW-1185">Reference proteome</keyword>
<keyword evidence="1" id="KW-0732">Signal</keyword>
<evidence type="ECO:0000313" key="3">
    <source>
        <dbReference type="Proteomes" id="UP000464186"/>
    </source>
</evidence>
<organism evidence="2 3">
    <name type="scientific">Pseudarthrobacter psychrotolerans</name>
    <dbReference type="NCBI Taxonomy" id="2697569"/>
    <lineage>
        <taxon>Bacteria</taxon>
        <taxon>Bacillati</taxon>
        <taxon>Actinomycetota</taxon>
        <taxon>Actinomycetes</taxon>
        <taxon>Micrococcales</taxon>
        <taxon>Micrococcaceae</taxon>
        <taxon>Pseudarthrobacter</taxon>
    </lineage>
</organism>
<feature type="chain" id="PRO_5027025880" description="Secreted protein" evidence="1">
    <location>
        <begin position="29"/>
        <end position="166"/>
    </location>
</feature>
<dbReference type="AlphaFoldDB" id="A0A6P1NR85"/>
<proteinExistence type="predicted"/>
<evidence type="ECO:0000313" key="2">
    <source>
        <dbReference type="EMBL" id="QHK21593.1"/>
    </source>
</evidence>
<name>A0A6P1NR85_9MICC</name>
<dbReference type="KEGG" id="psey:GU243_19960"/>
<sequence length="166" mass="17105">MGRVWGLIVRPAVLMLAVCIPVAGCSTACPAIGWVNSVTVELAGDLSRVDSVQLCADGACSELRPEPGTAAPRIVVTTPLDASAPFTPEAQPTMAPFYASRVDADTWRFTVVNMSSPDHVTAKALSATGEVLAVKEADLDWNRVGGSAQCGGPGEASPVELTVPNG</sequence>
<feature type="signal peptide" evidence="1">
    <location>
        <begin position="1"/>
        <end position="28"/>
    </location>
</feature>
<dbReference type="Proteomes" id="UP000464186">
    <property type="component" value="Chromosome"/>
</dbReference>
<dbReference type="EMBL" id="CP047898">
    <property type="protein sequence ID" value="QHK21593.1"/>
    <property type="molecule type" value="Genomic_DNA"/>
</dbReference>
<gene>
    <name evidence="2" type="ORF">GU243_19960</name>
</gene>
<accession>A0A6P1NR85</accession>
<evidence type="ECO:0000256" key="1">
    <source>
        <dbReference type="SAM" id="SignalP"/>
    </source>
</evidence>
<protein>
    <recommendedName>
        <fullName evidence="4">Secreted protein</fullName>
    </recommendedName>
</protein>
<reference evidence="2 3" key="1">
    <citation type="submission" date="2020-01" db="EMBL/GenBank/DDBJ databases">
        <title>Pseudarthrobacter psychrotolerans sp. nov., isolated from antarctic soil.</title>
        <authorList>
            <person name="Shin Y."/>
            <person name="Park W."/>
        </authorList>
    </citation>
    <scope>NUCLEOTIDE SEQUENCE [LARGE SCALE GENOMIC DNA]</scope>
    <source>
        <strain evidence="2 3">YJ56</strain>
    </source>
</reference>